<evidence type="ECO:0000256" key="1">
    <source>
        <dbReference type="SAM" id="MobiDB-lite"/>
    </source>
</evidence>
<proteinExistence type="predicted"/>
<dbReference type="Proteomes" id="UP000313359">
    <property type="component" value="Unassembled WGS sequence"/>
</dbReference>
<sequence length="240" mass="26453">MSSLSTPWPSKNPRAATPPRALSRLCSQRCTLCGTGTWRTSRCASISHARPDVFARWHRATGELTPTATGVDGRARHGFPICIHDPSQERRRPLLFPACGLTHARTMYRIRNSRTHTLSPVSKQALQPLPPPDRDPTRTTALVGTSTRRCTALALVIAQPAQPDRKPRASSPVRAVAQEMHLSVLTLPNERRSMLGPTQQPRPQKARATSIFLAIRVPFLRVPTAESPHLRLPTGRRAGS</sequence>
<feature type="region of interest" description="Disordered" evidence="1">
    <location>
        <begin position="1"/>
        <end position="20"/>
    </location>
</feature>
<feature type="region of interest" description="Disordered" evidence="1">
    <location>
        <begin position="114"/>
        <end position="136"/>
    </location>
</feature>
<dbReference type="AlphaFoldDB" id="A0A5C2S6L7"/>
<keyword evidence="3" id="KW-1185">Reference proteome</keyword>
<gene>
    <name evidence="2" type="ORF">L227DRAFT_175493</name>
</gene>
<reference evidence="2" key="1">
    <citation type="journal article" date="2018" name="Genome Biol. Evol.">
        <title>Genomics and development of Lentinus tigrinus, a white-rot wood-decaying mushroom with dimorphic fruiting bodies.</title>
        <authorList>
            <person name="Wu B."/>
            <person name="Xu Z."/>
            <person name="Knudson A."/>
            <person name="Carlson A."/>
            <person name="Chen N."/>
            <person name="Kovaka S."/>
            <person name="LaButti K."/>
            <person name="Lipzen A."/>
            <person name="Pennachio C."/>
            <person name="Riley R."/>
            <person name="Schakwitz W."/>
            <person name="Umezawa K."/>
            <person name="Ohm R.A."/>
            <person name="Grigoriev I.V."/>
            <person name="Nagy L.G."/>
            <person name="Gibbons J."/>
            <person name="Hibbett D."/>
        </authorList>
    </citation>
    <scope>NUCLEOTIDE SEQUENCE [LARGE SCALE GENOMIC DNA]</scope>
    <source>
        <strain evidence="2">ALCF2SS1-6</strain>
    </source>
</reference>
<protein>
    <submittedName>
        <fullName evidence="2">Uncharacterized protein</fullName>
    </submittedName>
</protein>
<dbReference type="EMBL" id="ML122273">
    <property type="protein sequence ID" value="RPD58739.1"/>
    <property type="molecule type" value="Genomic_DNA"/>
</dbReference>
<name>A0A5C2S6L7_9APHY</name>
<evidence type="ECO:0000313" key="3">
    <source>
        <dbReference type="Proteomes" id="UP000313359"/>
    </source>
</evidence>
<organism evidence="2 3">
    <name type="scientific">Lentinus tigrinus ALCF2SS1-6</name>
    <dbReference type="NCBI Taxonomy" id="1328759"/>
    <lineage>
        <taxon>Eukaryota</taxon>
        <taxon>Fungi</taxon>
        <taxon>Dikarya</taxon>
        <taxon>Basidiomycota</taxon>
        <taxon>Agaricomycotina</taxon>
        <taxon>Agaricomycetes</taxon>
        <taxon>Polyporales</taxon>
        <taxon>Polyporaceae</taxon>
        <taxon>Lentinus</taxon>
    </lineage>
</organism>
<evidence type="ECO:0000313" key="2">
    <source>
        <dbReference type="EMBL" id="RPD58739.1"/>
    </source>
</evidence>
<accession>A0A5C2S6L7</accession>